<evidence type="ECO:0000313" key="1">
    <source>
        <dbReference type="EMBL" id="KAI5679338.1"/>
    </source>
</evidence>
<keyword evidence="2" id="KW-1185">Reference proteome</keyword>
<dbReference type="EMBL" id="CM044702">
    <property type="protein sequence ID" value="KAI5679338.1"/>
    <property type="molecule type" value="Genomic_DNA"/>
</dbReference>
<proteinExistence type="predicted"/>
<evidence type="ECO:0000313" key="2">
    <source>
        <dbReference type="Proteomes" id="UP001060085"/>
    </source>
</evidence>
<gene>
    <name evidence="1" type="ORF">M9H77_10288</name>
</gene>
<protein>
    <submittedName>
        <fullName evidence="1">Uncharacterized protein</fullName>
    </submittedName>
</protein>
<comment type="caution">
    <text evidence="1">The sequence shown here is derived from an EMBL/GenBank/DDBJ whole genome shotgun (WGS) entry which is preliminary data.</text>
</comment>
<reference evidence="2" key="1">
    <citation type="journal article" date="2023" name="Nat. Plants">
        <title>Single-cell RNA sequencing provides a high-resolution roadmap for understanding the multicellular compartmentation of specialized metabolism.</title>
        <authorList>
            <person name="Sun S."/>
            <person name="Shen X."/>
            <person name="Li Y."/>
            <person name="Li Y."/>
            <person name="Wang S."/>
            <person name="Li R."/>
            <person name="Zhang H."/>
            <person name="Shen G."/>
            <person name="Guo B."/>
            <person name="Wei J."/>
            <person name="Xu J."/>
            <person name="St-Pierre B."/>
            <person name="Chen S."/>
            <person name="Sun C."/>
        </authorList>
    </citation>
    <scope>NUCLEOTIDE SEQUENCE [LARGE SCALE GENOMIC DNA]</scope>
</reference>
<dbReference type="Proteomes" id="UP001060085">
    <property type="component" value="Linkage Group LG02"/>
</dbReference>
<organism evidence="1 2">
    <name type="scientific">Catharanthus roseus</name>
    <name type="common">Madagascar periwinkle</name>
    <name type="synonym">Vinca rosea</name>
    <dbReference type="NCBI Taxonomy" id="4058"/>
    <lineage>
        <taxon>Eukaryota</taxon>
        <taxon>Viridiplantae</taxon>
        <taxon>Streptophyta</taxon>
        <taxon>Embryophyta</taxon>
        <taxon>Tracheophyta</taxon>
        <taxon>Spermatophyta</taxon>
        <taxon>Magnoliopsida</taxon>
        <taxon>eudicotyledons</taxon>
        <taxon>Gunneridae</taxon>
        <taxon>Pentapetalae</taxon>
        <taxon>asterids</taxon>
        <taxon>lamiids</taxon>
        <taxon>Gentianales</taxon>
        <taxon>Apocynaceae</taxon>
        <taxon>Rauvolfioideae</taxon>
        <taxon>Vinceae</taxon>
        <taxon>Catharanthinae</taxon>
        <taxon>Catharanthus</taxon>
    </lineage>
</organism>
<sequence length="531" mass="60302">MLFNLNNHVLAVLDKCNHFNQLRQLQAFLITLGHGQTQFYVFKIVRFCAIKLSNLTYARLIFDQLKFPNIYLYTAMITAYTSLQDHCSSLLLYREMVRQGNPEPNHFIYPLVLKSSPEVVKPYGTEMVHAQIEKLGFGKYPVVETALLDVYSRFCADIGVARRVFDEMSERTVVTWTAMISGYTRVGQIQSAISLFEQMPETERDTPFWNSIIAGFTQNGLFAEAISFFRRMVCEEGWGKGNRPNQVTAVCTLSACGQSGMLLLGKSIHSFLYKNDLAMSSFVANALIDMYGKCGSLTEARRVFYRTIKVNLTSWNAMINCYALHGKSRNAISIFEEMLQHVDEVQPDGVTFIGLLNACTHGGLVEQGRHYFNMMIKDYGIEPQIAHYGCLIDLLGRAGQFEEALEVVRGMRIPPDEIVWGSLLNGCKIHKHTDLAEFALKKLIEIDPGNGGYVAMLANLYGELGKWEEVQKIRKMLKDQNAYKTPGCSWIEVENQVHQFYSIGKSHPRTEEIYLTLERLTDSSVELAFYC</sequence>
<name>A0ACC0C3H9_CATRO</name>
<accession>A0ACC0C3H9</accession>